<proteinExistence type="inferred from homology"/>
<keyword evidence="3" id="KW-0732">Signal</keyword>
<dbReference type="OrthoDB" id="3657335at2"/>
<feature type="signal peptide" evidence="3">
    <location>
        <begin position="1"/>
        <end position="26"/>
    </location>
</feature>
<dbReference type="PROSITE" id="PS50240">
    <property type="entry name" value="TRYPSIN_DOM"/>
    <property type="match status" value="1"/>
</dbReference>
<comment type="caution">
    <text evidence="5">The sequence shown here is derived from an EMBL/GenBank/DDBJ whole genome shotgun (WGS) entry which is preliminary data.</text>
</comment>
<dbReference type="SUPFAM" id="SSF50494">
    <property type="entry name" value="Trypsin-like serine proteases"/>
    <property type="match status" value="1"/>
</dbReference>
<dbReference type="Proteomes" id="UP000239494">
    <property type="component" value="Unassembled WGS sequence"/>
</dbReference>
<keyword evidence="2" id="KW-1015">Disulfide bond</keyword>
<evidence type="ECO:0000256" key="2">
    <source>
        <dbReference type="ARBA" id="ARBA00023157"/>
    </source>
</evidence>
<evidence type="ECO:0000313" key="6">
    <source>
        <dbReference type="Proteomes" id="UP000239494"/>
    </source>
</evidence>
<dbReference type="CDD" id="cd00190">
    <property type="entry name" value="Tryp_SPc"/>
    <property type="match status" value="1"/>
</dbReference>
<keyword evidence="6" id="KW-1185">Reference proteome</keyword>
<evidence type="ECO:0000256" key="1">
    <source>
        <dbReference type="ARBA" id="ARBA00007664"/>
    </source>
</evidence>
<dbReference type="InterPro" id="IPR009003">
    <property type="entry name" value="Peptidase_S1_PA"/>
</dbReference>
<reference evidence="5 6" key="1">
    <citation type="submission" date="2018-03" db="EMBL/GenBank/DDBJ databases">
        <title>Genomic Encyclopedia of Archaeal and Bacterial Type Strains, Phase II (KMG-II): from individual species to whole genera.</title>
        <authorList>
            <person name="Goeker M."/>
        </authorList>
    </citation>
    <scope>NUCLEOTIDE SEQUENCE [LARGE SCALE GENOMIC DNA]</scope>
    <source>
        <strain evidence="5 6">DSM 44720</strain>
    </source>
</reference>
<dbReference type="PRINTS" id="PR00722">
    <property type="entry name" value="CHYMOTRYPSIN"/>
</dbReference>
<feature type="chain" id="PRO_5015412362" evidence="3">
    <location>
        <begin position="27"/>
        <end position="255"/>
    </location>
</feature>
<dbReference type="EMBL" id="PVTF01000001">
    <property type="protein sequence ID" value="PRY46733.1"/>
    <property type="molecule type" value="Genomic_DNA"/>
</dbReference>
<name>A0A2T0TM50_9PSEU</name>
<dbReference type="RefSeq" id="WP_106185703.1">
    <property type="nucleotide sequence ID" value="NZ_PVTF01000001.1"/>
</dbReference>
<dbReference type="Pfam" id="PF00089">
    <property type="entry name" value="Trypsin"/>
    <property type="match status" value="1"/>
</dbReference>
<dbReference type="GO" id="GO:0004252">
    <property type="term" value="F:serine-type endopeptidase activity"/>
    <property type="evidence" value="ECO:0007669"/>
    <property type="project" value="InterPro"/>
</dbReference>
<accession>A0A2T0TM50</accession>
<dbReference type="Gene3D" id="2.40.10.10">
    <property type="entry name" value="Trypsin-like serine proteases"/>
    <property type="match status" value="1"/>
</dbReference>
<evidence type="ECO:0000313" key="5">
    <source>
        <dbReference type="EMBL" id="PRY46733.1"/>
    </source>
</evidence>
<dbReference type="GO" id="GO:0006508">
    <property type="term" value="P:proteolysis"/>
    <property type="evidence" value="ECO:0007669"/>
    <property type="project" value="InterPro"/>
</dbReference>
<gene>
    <name evidence="5" type="ORF">CLV43_1011013</name>
</gene>
<dbReference type="SMART" id="SM00020">
    <property type="entry name" value="Tryp_SPc"/>
    <property type="match status" value="1"/>
</dbReference>
<dbReference type="AlphaFoldDB" id="A0A2T0TM50"/>
<evidence type="ECO:0000256" key="3">
    <source>
        <dbReference type="SAM" id="SignalP"/>
    </source>
</evidence>
<protein>
    <submittedName>
        <fullName evidence="5">Trypsin</fullName>
    </submittedName>
</protein>
<dbReference type="PANTHER" id="PTHR24276:SF98">
    <property type="entry name" value="FI18310P1-RELATED"/>
    <property type="match status" value="1"/>
</dbReference>
<feature type="domain" description="Peptidase S1" evidence="4">
    <location>
        <begin position="38"/>
        <end position="253"/>
    </location>
</feature>
<dbReference type="InterPro" id="IPR043504">
    <property type="entry name" value="Peptidase_S1_PA_chymotrypsin"/>
</dbReference>
<dbReference type="InterPro" id="IPR001254">
    <property type="entry name" value="Trypsin_dom"/>
</dbReference>
<evidence type="ECO:0000259" key="4">
    <source>
        <dbReference type="PROSITE" id="PS50240"/>
    </source>
</evidence>
<dbReference type="InterPro" id="IPR050430">
    <property type="entry name" value="Peptidase_S1"/>
</dbReference>
<sequence length="255" mass="25443">MRARSLFTAVAVALGMAFASTGAASAQPMTPDGVTPMIVGGGNATQVYSFMVSLQSTSGGHFCGGSLIKANWVVTAKHCVQGRTPASTRARIGTTNRTSGGTLATASRIVLNPSEDLALVQLSTSVTQAPVAISSSSGATGTATRIIGWGQTCPSSSGCGAAPVTLQQLDTSIVADSRCSGIRGSTEICTNNTDGNKGACYGDSGGPQIKSVGGTWQLIGATSRSGGGSTCATAPSIYVDVPSLRSWISANAGTV</sequence>
<dbReference type="InterPro" id="IPR001314">
    <property type="entry name" value="Peptidase_S1A"/>
</dbReference>
<organism evidence="5 6">
    <name type="scientific">Umezawaea tangerina</name>
    <dbReference type="NCBI Taxonomy" id="84725"/>
    <lineage>
        <taxon>Bacteria</taxon>
        <taxon>Bacillati</taxon>
        <taxon>Actinomycetota</taxon>
        <taxon>Actinomycetes</taxon>
        <taxon>Pseudonocardiales</taxon>
        <taxon>Pseudonocardiaceae</taxon>
        <taxon>Umezawaea</taxon>
    </lineage>
</organism>
<dbReference type="PANTHER" id="PTHR24276">
    <property type="entry name" value="POLYSERASE-RELATED"/>
    <property type="match status" value="1"/>
</dbReference>
<comment type="similarity">
    <text evidence="1">Belongs to the peptidase S1 family.</text>
</comment>